<accession>A0ABP0XD71</accession>
<dbReference type="SUPFAM" id="SSF57850">
    <property type="entry name" value="RING/U-box"/>
    <property type="match status" value="1"/>
</dbReference>
<dbReference type="PROSITE" id="PS51805">
    <property type="entry name" value="EPHD"/>
    <property type="match status" value="1"/>
</dbReference>
<keyword evidence="6" id="KW-0227">DNA damage</keyword>
<feature type="domain" description="RING-type" evidence="14">
    <location>
        <begin position="40"/>
        <end position="78"/>
    </location>
</feature>
<keyword evidence="7 11" id="KW-0863">Zinc-finger</keyword>
<keyword evidence="4" id="KW-0479">Metal-binding</keyword>
<comment type="subcellular location">
    <subcellularLocation>
        <location evidence="1">Nucleus</location>
    </subcellularLocation>
</comment>
<dbReference type="InterPro" id="IPR031099">
    <property type="entry name" value="BRCA1-associated"/>
</dbReference>
<dbReference type="PANTHER" id="PTHR13763">
    <property type="entry name" value="BREAST CANCER TYPE 1 SUSCEPTIBILITY PROTEIN BRCA1"/>
    <property type="match status" value="1"/>
</dbReference>
<evidence type="ECO:0000256" key="1">
    <source>
        <dbReference type="ARBA" id="ARBA00004123"/>
    </source>
</evidence>
<name>A0ABP0XD71_9BRYO</name>
<evidence type="ECO:0000313" key="17">
    <source>
        <dbReference type="EMBL" id="CAK9277059.1"/>
    </source>
</evidence>
<evidence type="ECO:0000259" key="15">
    <source>
        <dbReference type="PROSITE" id="PS50172"/>
    </source>
</evidence>
<proteinExistence type="inferred from homology"/>
<keyword evidence="18" id="KW-1185">Reference proteome</keyword>
<comment type="similarity">
    <text evidence="2">Belongs to the CHFR family.</text>
</comment>
<feature type="domain" description="FHA" evidence="13">
    <location>
        <begin position="494"/>
        <end position="550"/>
    </location>
</feature>
<dbReference type="Gene3D" id="3.30.40.10">
    <property type="entry name" value="Zinc/RING finger domain, C3HC4 (zinc finger)"/>
    <property type="match status" value="2"/>
</dbReference>
<dbReference type="EMBL" id="OZ020103">
    <property type="protein sequence ID" value="CAK9277059.1"/>
    <property type="molecule type" value="Genomic_DNA"/>
</dbReference>
<dbReference type="SMART" id="SM00184">
    <property type="entry name" value="RING"/>
    <property type="match status" value="2"/>
</dbReference>
<feature type="compositionally biased region" description="Polar residues" evidence="12">
    <location>
        <begin position="437"/>
        <end position="452"/>
    </location>
</feature>
<dbReference type="PROSITE" id="PS50172">
    <property type="entry name" value="BRCT"/>
    <property type="match status" value="1"/>
</dbReference>
<sequence length="951" mass="103362">MMALVVEEGVENAVDCAAKQHTGGSNAGPQLEIMGRELKCAICLSLFRQAAALSCNHTFCNVCILQSLKRSSCCPICKLPTTRREVRAAPHMDNLVSAYCHMENVLGMNFFASQPTLSEPAQGKPVGPKGTRLLDKGPEGSSGPGPLKKRRKRKTTQALTDISNEDVLVHSSVRIWQQELMNVVGREMVSPLQQMKDAAINEEAPSVEVGDVRSIHQHVEKVFSPNLSPFFWLKDGGNEELEVTQAGASVPFVSQSKFNALQPAFSDLKDADDGTFQDEVAKEGDSCDSDIFDWTQRPCSPELNCSPSRDQSLDAIEQVCCASDTNHLPGVAKTTSATYKRRTGKKGRANRTSNASTGALGTPQTEILLETVLLPQKQKVGPLLKTPPRTETTEILLNQHPEKPEDLVSESLPHRNTSRTRYQKLSEKASWPEAESNRTCGSTDDPLTQITESIPLGQKPMEKQRRKRRKTSVLDRISDLAVPAEDHTASVVQTLIGKKDSQMDARAATATVVAREHACGNAGSMYHGEKELHQTNKGGRKGAGLQTASLCAFCKLPGDSKEAGPMIMYEDGPRQVYVHKLCAEWAPEVYFEGDKICNLSSEVTRGQKIKCSSCGKKGAALGCCIARCHKSFHYSCARALPCRWQLKNFVILCPDHVESKFPGVNKKKNGSLTAVQLPAKALRPLVESGVKASQGLMGSHAGGLNPSHPSHMQKWPPGPACKWVLCGSALDSREKERLAEFSVLTGASLVKVWSSNVTHVIAGTDEQGAARRTLKYLMAILEGKWIVQADWMLACIAAGHGIKEDVFEVKSDIHGTIHGPKRGRALAAAKAPKLFTGFNFYFCGDFVASSYKADLQALAILGGGMVLHRKPLPPLQSPQEKKQQPSQQKRTIVIYNAEVPAGRAIEDSERSLLLRMHEADAIAAAAGAVASAHTWLLDSAAACKLQPLKKL</sequence>
<feature type="region of interest" description="Disordered" evidence="12">
    <location>
        <begin position="334"/>
        <end position="362"/>
    </location>
</feature>
<evidence type="ECO:0000256" key="6">
    <source>
        <dbReference type="ARBA" id="ARBA00022763"/>
    </source>
</evidence>
<evidence type="ECO:0000256" key="8">
    <source>
        <dbReference type="ARBA" id="ARBA00022833"/>
    </source>
</evidence>
<gene>
    <name evidence="17" type="ORF">CSSPJE1EN1_LOCUS22537</name>
</gene>
<dbReference type="Pfam" id="PF13771">
    <property type="entry name" value="zf-HC5HC2H"/>
    <property type="match status" value="1"/>
</dbReference>
<dbReference type="Pfam" id="PF00533">
    <property type="entry name" value="BRCT"/>
    <property type="match status" value="1"/>
</dbReference>
<dbReference type="SUPFAM" id="SSF52113">
    <property type="entry name" value="BRCT domain"/>
    <property type="match status" value="1"/>
</dbReference>
<feature type="region of interest" description="Disordered" evidence="12">
    <location>
        <begin position="119"/>
        <end position="158"/>
    </location>
</feature>
<dbReference type="InterPro" id="IPR001357">
    <property type="entry name" value="BRCT_dom"/>
</dbReference>
<feature type="compositionally biased region" description="Polar residues" evidence="12">
    <location>
        <begin position="350"/>
        <end position="362"/>
    </location>
</feature>
<keyword evidence="9" id="KW-0234">DNA repair</keyword>
<evidence type="ECO:0000259" key="13">
    <source>
        <dbReference type="PROSITE" id="PS50006"/>
    </source>
</evidence>
<dbReference type="PROSITE" id="PS50006">
    <property type="entry name" value="FHA_DOMAIN"/>
    <property type="match status" value="1"/>
</dbReference>
<keyword evidence="5" id="KW-0677">Repeat</keyword>
<dbReference type="InterPro" id="IPR036420">
    <property type="entry name" value="BRCT_dom_sf"/>
</dbReference>
<evidence type="ECO:0000256" key="7">
    <source>
        <dbReference type="ARBA" id="ARBA00022771"/>
    </source>
</evidence>
<keyword evidence="10" id="KW-0539">Nucleus</keyword>
<evidence type="ECO:0000256" key="4">
    <source>
        <dbReference type="ARBA" id="ARBA00022723"/>
    </source>
</evidence>
<evidence type="ECO:0000259" key="14">
    <source>
        <dbReference type="PROSITE" id="PS50089"/>
    </source>
</evidence>
<evidence type="ECO:0000256" key="10">
    <source>
        <dbReference type="ARBA" id="ARBA00023242"/>
    </source>
</evidence>
<dbReference type="InterPro" id="IPR017907">
    <property type="entry name" value="Znf_RING_CS"/>
</dbReference>
<dbReference type="InterPro" id="IPR013083">
    <property type="entry name" value="Znf_RING/FYVE/PHD"/>
</dbReference>
<reference evidence="17" key="1">
    <citation type="submission" date="2024-02" db="EMBL/GenBank/DDBJ databases">
        <authorList>
            <consortium name="ELIXIR-Norway"/>
            <consortium name="Elixir Norway"/>
        </authorList>
    </citation>
    <scope>NUCLEOTIDE SEQUENCE</scope>
</reference>
<organism evidence="17 18">
    <name type="scientific">Sphagnum jensenii</name>
    <dbReference type="NCBI Taxonomy" id="128206"/>
    <lineage>
        <taxon>Eukaryota</taxon>
        <taxon>Viridiplantae</taxon>
        <taxon>Streptophyta</taxon>
        <taxon>Embryophyta</taxon>
        <taxon>Bryophyta</taxon>
        <taxon>Sphagnophytina</taxon>
        <taxon>Sphagnopsida</taxon>
        <taxon>Sphagnales</taxon>
        <taxon>Sphagnaceae</taxon>
        <taxon>Sphagnum</taxon>
    </lineage>
</organism>
<dbReference type="Pfam" id="PF13923">
    <property type="entry name" value="zf-C3HC4_2"/>
    <property type="match status" value="1"/>
</dbReference>
<keyword evidence="8" id="KW-0862">Zinc</keyword>
<dbReference type="InterPro" id="IPR001841">
    <property type="entry name" value="Znf_RING"/>
</dbReference>
<dbReference type="Gene3D" id="3.40.50.10190">
    <property type="entry name" value="BRCT domain"/>
    <property type="match status" value="2"/>
</dbReference>
<dbReference type="PROSITE" id="PS00518">
    <property type="entry name" value="ZF_RING_1"/>
    <property type="match status" value="1"/>
</dbReference>
<feature type="compositionally biased region" description="Basic residues" evidence="12">
    <location>
        <begin position="339"/>
        <end position="349"/>
    </location>
</feature>
<feature type="domain" description="PHD-type" evidence="16">
    <location>
        <begin position="548"/>
        <end position="657"/>
    </location>
</feature>
<feature type="domain" description="BRCT" evidence="15">
    <location>
        <begin position="724"/>
        <end position="809"/>
    </location>
</feature>
<dbReference type="PANTHER" id="PTHR13763:SF0">
    <property type="entry name" value="BREAST CANCER TYPE 1 SUSCEPTIBILITY PROTEIN"/>
    <property type="match status" value="1"/>
</dbReference>
<dbReference type="PROSITE" id="PS50089">
    <property type="entry name" value="ZF_RING_2"/>
    <property type="match status" value="1"/>
</dbReference>
<evidence type="ECO:0000256" key="3">
    <source>
        <dbReference type="ARBA" id="ARBA00017908"/>
    </source>
</evidence>
<evidence type="ECO:0000256" key="11">
    <source>
        <dbReference type="PROSITE-ProRule" id="PRU00175"/>
    </source>
</evidence>
<protein>
    <recommendedName>
        <fullName evidence="3">E3 ubiquitin-protein ligase CHFR</fullName>
    </recommendedName>
</protein>
<feature type="region of interest" description="Disordered" evidence="12">
    <location>
        <begin position="397"/>
        <end position="472"/>
    </location>
</feature>
<dbReference type="SMART" id="SM00292">
    <property type="entry name" value="BRCT"/>
    <property type="match status" value="2"/>
</dbReference>
<evidence type="ECO:0000256" key="12">
    <source>
        <dbReference type="SAM" id="MobiDB-lite"/>
    </source>
</evidence>
<evidence type="ECO:0000256" key="2">
    <source>
        <dbReference type="ARBA" id="ARBA00005797"/>
    </source>
</evidence>
<dbReference type="InterPro" id="IPR000253">
    <property type="entry name" value="FHA_dom"/>
</dbReference>
<dbReference type="CDD" id="cd15571">
    <property type="entry name" value="ePHD"/>
    <property type="match status" value="1"/>
</dbReference>
<evidence type="ECO:0000256" key="5">
    <source>
        <dbReference type="ARBA" id="ARBA00022737"/>
    </source>
</evidence>
<dbReference type="Proteomes" id="UP001497444">
    <property type="component" value="Chromosome 8"/>
</dbReference>
<evidence type="ECO:0000313" key="18">
    <source>
        <dbReference type="Proteomes" id="UP001497444"/>
    </source>
</evidence>
<dbReference type="CDD" id="cd17734">
    <property type="entry name" value="BRCT_Bard1_rpt1"/>
    <property type="match status" value="1"/>
</dbReference>
<dbReference type="InterPro" id="IPR034732">
    <property type="entry name" value="EPHD"/>
</dbReference>
<evidence type="ECO:0000259" key="16">
    <source>
        <dbReference type="PROSITE" id="PS51805"/>
    </source>
</evidence>
<evidence type="ECO:0000256" key="9">
    <source>
        <dbReference type="ARBA" id="ARBA00023204"/>
    </source>
</evidence>